<accession>A0A6A8A0T3</accession>
<proteinExistence type="predicted"/>
<sequence>MTIWPGDLLEFVAGDDPAAFLADATALRQVLAPPSGASTIADGAPTLPPASGR</sequence>
<evidence type="ECO:0000313" key="1">
    <source>
        <dbReference type="EMBL" id="MQW07791.1"/>
    </source>
</evidence>
<dbReference type="EMBL" id="WISP01000191">
    <property type="protein sequence ID" value="MQW07791.1"/>
    <property type="molecule type" value="Genomic_DNA"/>
</dbReference>
<comment type="caution">
    <text evidence="1">The sequence shown here is derived from an EMBL/GenBank/DDBJ whole genome shotgun (WGS) entry which is preliminary data.</text>
</comment>
<name>A0A6A8A0T3_RHIML</name>
<dbReference type="AlphaFoldDB" id="A0A6A8A0T3"/>
<organism evidence="1">
    <name type="scientific">Rhizobium meliloti</name>
    <name type="common">Ensifer meliloti</name>
    <name type="synonym">Sinorhizobium meliloti</name>
    <dbReference type="NCBI Taxonomy" id="382"/>
    <lineage>
        <taxon>Bacteria</taxon>
        <taxon>Pseudomonadati</taxon>
        <taxon>Pseudomonadota</taxon>
        <taxon>Alphaproteobacteria</taxon>
        <taxon>Hyphomicrobiales</taxon>
        <taxon>Rhizobiaceae</taxon>
        <taxon>Sinorhizobium/Ensifer group</taxon>
        <taxon>Sinorhizobium</taxon>
    </lineage>
</organism>
<protein>
    <submittedName>
        <fullName evidence="1">Uncharacterized protein</fullName>
    </submittedName>
</protein>
<reference evidence="1" key="1">
    <citation type="journal article" date="2013" name="Genome Biol.">
        <title>Comparative genomics of the core and accessory genomes of 48 Sinorhizobium strains comprising five genospecies.</title>
        <authorList>
            <person name="Sugawara M."/>
            <person name="Epstein B."/>
            <person name="Badgley B.D."/>
            <person name="Unno T."/>
            <person name="Xu L."/>
            <person name="Reese J."/>
            <person name="Gyaneshwar P."/>
            <person name="Denny R."/>
            <person name="Mudge J."/>
            <person name="Bharti A.K."/>
            <person name="Farmer A.D."/>
            <person name="May G.D."/>
            <person name="Woodward J.E."/>
            <person name="Medigue C."/>
            <person name="Vallenet D."/>
            <person name="Lajus A."/>
            <person name="Rouy Z."/>
            <person name="Martinez-Vaz B."/>
            <person name="Tiffin P."/>
            <person name="Young N.D."/>
            <person name="Sadowsky M.J."/>
        </authorList>
    </citation>
    <scope>NUCLEOTIDE SEQUENCE</scope>
    <source>
        <strain evidence="1">M30</strain>
    </source>
</reference>
<gene>
    <name evidence="1" type="ORF">GHK45_29760</name>
</gene>